<feature type="binding site" evidence="11 13">
    <location>
        <position position="228"/>
    </location>
    <ligand>
        <name>[2Fe-2S] cluster</name>
        <dbReference type="ChEBI" id="CHEBI:190135"/>
    </ligand>
</feature>
<protein>
    <recommendedName>
        <fullName evidence="11">Dihydroorotate dehydrogenase B (NAD(+)), electron transfer subunit</fullName>
    </recommendedName>
    <alternativeName>
        <fullName evidence="11">Dihydroorotate oxidase B, electron transfer subunit</fullName>
    </alternativeName>
</protein>
<feature type="binding site" evidence="11 12">
    <location>
        <begin position="53"/>
        <end position="56"/>
    </location>
    <ligand>
        <name>FAD</name>
        <dbReference type="ChEBI" id="CHEBI:57692"/>
    </ligand>
</feature>
<organism evidence="15 16">
    <name type="scientific">Dialister micraerophilus UPII 345-E</name>
    <dbReference type="NCBI Taxonomy" id="910314"/>
    <lineage>
        <taxon>Bacteria</taxon>
        <taxon>Bacillati</taxon>
        <taxon>Bacillota</taxon>
        <taxon>Negativicutes</taxon>
        <taxon>Veillonellales</taxon>
        <taxon>Veillonellaceae</taxon>
        <taxon>Dialister</taxon>
    </lineage>
</organism>
<evidence type="ECO:0000256" key="9">
    <source>
        <dbReference type="ARBA" id="ARBA00023004"/>
    </source>
</evidence>
<dbReference type="UniPathway" id="UPA00070">
    <property type="reaction ID" value="UER00945"/>
</dbReference>
<dbReference type="InterPro" id="IPR037117">
    <property type="entry name" value="Dihydroorotate_DH_ele_sf"/>
</dbReference>
<dbReference type="RefSeq" id="WP_007554256.1">
    <property type="nucleotide sequence ID" value="NZ_AENT01000010.1"/>
</dbReference>
<dbReference type="Gene3D" id="2.10.240.10">
    <property type="entry name" value="Dihydroorotate dehydrogenase, electron transfer subunit"/>
    <property type="match status" value="1"/>
</dbReference>
<comment type="cofactor">
    <cofactor evidence="11 12">
        <name>FAD</name>
        <dbReference type="ChEBI" id="CHEBI:57692"/>
    </cofactor>
    <text evidence="11 12">Binds 1 FAD per subunit.</text>
</comment>
<keyword evidence="10 11" id="KW-0411">Iron-sulfur</keyword>
<comment type="pathway">
    <text evidence="11">Pyrimidine metabolism; UMP biosynthesis via de novo pathway; orotate from (S)-dihydroorotate (NAD(+) route): step 1/1.</text>
</comment>
<dbReference type="PANTHER" id="PTHR43513">
    <property type="entry name" value="DIHYDROOROTATE DEHYDROGENASE B (NAD(+)), ELECTRON TRANSFER SUBUNIT"/>
    <property type="match status" value="1"/>
</dbReference>
<dbReference type="Pfam" id="PF00970">
    <property type="entry name" value="FAD_binding_6"/>
    <property type="match status" value="1"/>
</dbReference>
<evidence type="ECO:0000256" key="8">
    <source>
        <dbReference type="ARBA" id="ARBA00022982"/>
    </source>
</evidence>
<feature type="binding site" evidence="11 13">
    <location>
        <position position="220"/>
    </location>
    <ligand>
        <name>[2Fe-2S] cluster</name>
        <dbReference type="ChEBI" id="CHEBI:190135"/>
    </ligand>
</feature>
<evidence type="ECO:0000256" key="12">
    <source>
        <dbReference type="PIRSR" id="PIRSR006816-1"/>
    </source>
</evidence>
<dbReference type="PROSITE" id="PS51384">
    <property type="entry name" value="FAD_FR"/>
    <property type="match status" value="1"/>
</dbReference>
<evidence type="ECO:0000256" key="3">
    <source>
        <dbReference type="ARBA" id="ARBA00022630"/>
    </source>
</evidence>
<dbReference type="InterPro" id="IPR017938">
    <property type="entry name" value="Riboflavin_synthase-like_b-brl"/>
</dbReference>
<dbReference type="GO" id="GO:0009055">
    <property type="term" value="F:electron transfer activity"/>
    <property type="evidence" value="ECO:0007669"/>
    <property type="project" value="UniProtKB-UniRule"/>
</dbReference>
<evidence type="ECO:0000313" key="16">
    <source>
        <dbReference type="Proteomes" id="UP000004594"/>
    </source>
</evidence>
<evidence type="ECO:0000256" key="4">
    <source>
        <dbReference type="ARBA" id="ARBA00022714"/>
    </source>
</evidence>
<evidence type="ECO:0000313" key="15">
    <source>
        <dbReference type="EMBL" id="EFR43160.1"/>
    </source>
</evidence>
<dbReference type="Gene3D" id="2.40.30.10">
    <property type="entry name" value="Translation factors"/>
    <property type="match status" value="1"/>
</dbReference>
<keyword evidence="4 11" id="KW-0001">2Fe-2S</keyword>
<dbReference type="PANTHER" id="PTHR43513:SF3">
    <property type="entry name" value="DIHYDROOROTATE DEHYDROGENASE B (NAD(+)), ELECTRON TRANSFER SUBUNIT-RELATED"/>
    <property type="match status" value="1"/>
</dbReference>
<dbReference type="EMBL" id="AENT01000010">
    <property type="protein sequence ID" value="EFR43160.1"/>
    <property type="molecule type" value="Genomic_DNA"/>
</dbReference>
<dbReference type="Pfam" id="PF10418">
    <property type="entry name" value="DHODB_Fe-S_bind"/>
    <property type="match status" value="1"/>
</dbReference>
<dbReference type="CDD" id="cd06218">
    <property type="entry name" value="DHOD_e_trans"/>
    <property type="match status" value="1"/>
</dbReference>
<comment type="similarity">
    <text evidence="1 11">Belongs to the PyrK family.</text>
</comment>
<evidence type="ECO:0000256" key="10">
    <source>
        <dbReference type="ARBA" id="ARBA00023014"/>
    </source>
</evidence>
<accession>E4L7X4</accession>
<keyword evidence="7 11" id="KW-0665">Pyrimidine biosynthesis</keyword>
<comment type="function">
    <text evidence="11">Responsible for channeling the electrons from the oxidation of dihydroorotate from the FMN redox center in the PyrD type B subunit to the ultimate electron acceptor NAD(+).</text>
</comment>
<feature type="binding site" evidence="11 13">
    <location>
        <position position="241"/>
    </location>
    <ligand>
        <name>[2Fe-2S] cluster</name>
        <dbReference type="ChEBI" id="CHEBI:190135"/>
    </ligand>
</feature>
<name>E4L7X4_9FIRM</name>
<keyword evidence="9 11" id="KW-0408">Iron</keyword>
<feature type="binding site" evidence="11 12">
    <location>
        <begin position="77"/>
        <end position="78"/>
    </location>
    <ligand>
        <name>FAD</name>
        <dbReference type="ChEBI" id="CHEBI:57692"/>
    </ligand>
</feature>
<keyword evidence="6 11" id="KW-0274">FAD</keyword>
<dbReference type="GO" id="GO:0051537">
    <property type="term" value="F:2 iron, 2 sulfur cluster binding"/>
    <property type="evidence" value="ECO:0007669"/>
    <property type="project" value="UniProtKB-KW"/>
</dbReference>
<feature type="binding site" evidence="11 12">
    <location>
        <begin position="70"/>
        <end position="72"/>
    </location>
    <ligand>
        <name>FAD</name>
        <dbReference type="ChEBI" id="CHEBI:57692"/>
    </ligand>
</feature>
<dbReference type="SUPFAM" id="SSF63380">
    <property type="entry name" value="Riboflavin synthase domain-like"/>
    <property type="match status" value="1"/>
</dbReference>
<dbReference type="OrthoDB" id="9778346at2"/>
<dbReference type="GO" id="GO:0044205">
    <property type="term" value="P:'de novo' UMP biosynthetic process"/>
    <property type="evidence" value="ECO:0007669"/>
    <property type="project" value="UniProtKB-UniRule"/>
</dbReference>
<comment type="cofactor">
    <cofactor evidence="13">
        <name>[2Fe-2S] cluster</name>
        <dbReference type="ChEBI" id="CHEBI:190135"/>
    </cofactor>
    <text evidence="13">Binds 1 [2Fe-2S] cluster per subunit.</text>
</comment>
<evidence type="ECO:0000256" key="1">
    <source>
        <dbReference type="ARBA" id="ARBA00006422"/>
    </source>
</evidence>
<keyword evidence="3 11" id="KW-0285">Flavoprotein</keyword>
<comment type="subunit">
    <text evidence="11">Heterotetramer of 2 PyrK and 2 PyrD type B subunits.</text>
</comment>
<evidence type="ECO:0000256" key="7">
    <source>
        <dbReference type="ARBA" id="ARBA00022975"/>
    </source>
</evidence>
<evidence type="ECO:0000256" key="6">
    <source>
        <dbReference type="ARBA" id="ARBA00022827"/>
    </source>
</evidence>
<feature type="domain" description="FAD-binding FR-type" evidence="14">
    <location>
        <begin position="1"/>
        <end position="102"/>
    </location>
</feature>
<keyword evidence="8 11" id="KW-0249">Electron transport</keyword>
<dbReference type="Pfam" id="PF00175">
    <property type="entry name" value="NAD_binding_1"/>
    <property type="match status" value="1"/>
</dbReference>
<dbReference type="eggNOG" id="COG0543">
    <property type="taxonomic scope" value="Bacteria"/>
</dbReference>
<sequence length="254" mass="27521">MYSLSESGSIYTNDKIGPEIYRMQIKLPLTAQKARAGQFIHVKINDSSRILRRPISISGAYPESGIVEIIYRVVGPGTENMSKMKTGDFLDILGPLGKPFELPVENSIAVGGGVGIAPILFLSRQSKENLLTVVIGGRNEEEVFWKDLFPEKVKKVVVTTDDGSYGIKGYSVAVLPEILKDGNTKKMYVCGPLPMMKKAVEIADNSNVECEVSLERRMGCGTGTCLACVCNKVNGGHAKVCSDGPVFKSSEVIL</sequence>
<evidence type="ECO:0000256" key="5">
    <source>
        <dbReference type="ARBA" id="ARBA00022723"/>
    </source>
</evidence>
<dbReference type="HAMAP" id="MF_01211">
    <property type="entry name" value="DHODB_Fe_S_bind"/>
    <property type="match status" value="1"/>
</dbReference>
<proteinExistence type="inferred from homology"/>
<evidence type="ECO:0000259" key="14">
    <source>
        <dbReference type="PROSITE" id="PS51384"/>
    </source>
</evidence>
<dbReference type="InterPro" id="IPR012165">
    <property type="entry name" value="Cyt_c3_hydrogenase_gsu"/>
</dbReference>
<dbReference type="Gene3D" id="3.40.50.80">
    <property type="entry name" value="Nucleotide-binding domain of ferredoxin-NADP reductase (FNR) module"/>
    <property type="match status" value="1"/>
</dbReference>
<evidence type="ECO:0000256" key="13">
    <source>
        <dbReference type="PIRSR" id="PIRSR006816-2"/>
    </source>
</evidence>
<dbReference type="InterPro" id="IPR017927">
    <property type="entry name" value="FAD-bd_FR_type"/>
</dbReference>
<dbReference type="GO" id="GO:0016491">
    <property type="term" value="F:oxidoreductase activity"/>
    <property type="evidence" value="ECO:0007669"/>
    <property type="project" value="InterPro"/>
</dbReference>
<dbReference type="GO" id="GO:0050660">
    <property type="term" value="F:flavin adenine dinucleotide binding"/>
    <property type="evidence" value="ECO:0007669"/>
    <property type="project" value="InterPro"/>
</dbReference>
<comment type="caution">
    <text evidence="15">The sequence shown here is derived from an EMBL/GenBank/DDBJ whole genome shotgun (WGS) entry which is preliminary data.</text>
</comment>
<keyword evidence="5 11" id="KW-0479">Metal-binding</keyword>
<comment type="cofactor">
    <cofactor evidence="11">
        <name>[2Fe-2S] cluster</name>
        <dbReference type="ChEBI" id="CHEBI:190135"/>
    </cofactor>
    <text evidence="11">Binds 1 [2Fe-2S] cluster per subunit.</text>
</comment>
<dbReference type="InterPro" id="IPR050353">
    <property type="entry name" value="PyrK_electron_transfer"/>
</dbReference>
<evidence type="ECO:0000256" key="11">
    <source>
        <dbReference type="HAMAP-Rule" id="MF_01211"/>
    </source>
</evidence>
<dbReference type="GO" id="GO:0046872">
    <property type="term" value="F:metal ion binding"/>
    <property type="evidence" value="ECO:0007669"/>
    <property type="project" value="UniProtKB-KW"/>
</dbReference>
<reference evidence="15 16" key="1">
    <citation type="submission" date="2010-11" db="EMBL/GenBank/DDBJ databases">
        <authorList>
            <person name="Durkin A.S."/>
            <person name="Madupu R."/>
            <person name="Torralba M."/>
            <person name="Gillis M."/>
            <person name="Methe B."/>
            <person name="Sutton G."/>
            <person name="Nelson K.E."/>
        </authorList>
    </citation>
    <scope>NUCLEOTIDE SEQUENCE [LARGE SCALE GENOMIC DNA]</scope>
    <source>
        <strain evidence="15 16">UPII 345-E</strain>
    </source>
</reference>
<dbReference type="InterPro" id="IPR039261">
    <property type="entry name" value="FNR_nucleotide-bd"/>
</dbReference>
<dbReference type="AlphaFoldDB" id="E4L7X4"/>
<dbReference type="InterPro" id="IPR008333">
    <property type="entry name" value="Cbr1-like_FAD-bd_dom"/>
</dbReference>
<dbReference type="PIRSF" id="PIRSF006816">
    <property type="entry name" value="Cyc3_hyd_g"/>
    <property type="match status" value="1"/>
</dbReference>
<feature type="binding site" evidence="11 13">
    <location>
        <position position="225"/>
    </location>
    <ligand>
        <name>[2Fe-2S] cluster</name>
        <dbReference type="ChEBI" id="CHEBI:190135"/>
    </ligand>
</feature>
<dbReference type="SUPFAM" id="SSF52343">
    <property type="entry name" value="Ferredoxin reductase-like, C-terminal NADP-linked domain"/>
    <property type="match status" value="1"/>
</dbReference>
<keyword evidence="2 11" id="KW-0813">Transport</keyword>
<dbReference type="InterPro" id="IPR023455">
    <property type="entry name" value="Dihydroorotate_DHASE_ETsu"/>
</dbReference>
<dbReference type="InterPro" id="IPR001433">
    <property type="entry name" value="OxRdtase_FAD/NAD-bd"/>
</dbReference>
<dbReference type="InterPro" id="IPR019480">
    <property type="entry name" value="Dihydroorotate_DH_Fe-S-bd"/>
</dbReference>
<evidence type="ECO:0000256" key="2">
    <source>
        <dbReference type="ARBA" id="ARBA00022448"/>
    </source>
</evidence>
<dbReference type="Proteomes" id="UP000004594">
    <property type="component" value="Unassembled WGS sequence"/>
</dbReference>
<gene>
    <name evidence="11" type="primary">pyrK</name>
    <name evidence="15" type="ORF">HMPREF9220_0811</name>
</gene>